<dbReference type="EMBL" id="KI296524">
    <property type="protein sequence ID" value="ESA01357.1"/>
    <property type="molecule type" value="Genomic_DNA"/>
</dbReference>
<protein>
    <recommendedName>
        <fullName evidence="3">RNase H type-1 domain-containing protein</fullName>
    </recommendedName>
</protein>
<reference evidence="2" key="1">
    <citation type="submission" date="2013-07" db="EMBL/GenBank/DDBJ databases">
        <title>The genome of an arbuscular mycorrhizal fungus provides insights into the evolution of the oldest plant symbiosis.</title>
        <authorList>
            <consortium name="DOE Joint Genome Institute"/>
            <person name="Tisserant E."/>
            <person name="Malbreil M."/>
            <person name="Kuo A."/>
            <person name="Kohler A."/>
            <person name="Symeonidi A."/>
            <person name="Balestrini R."/>
            <person name="Charron P."/>
            <person name="Duensing N."/>
            <person name="Frei-dit-Frey N."/>
            <person name="Gianinazzi-Pearson V."/>
            <person name="Gilbert B."/>
            <person name="Handa Y."/>
            <person name="Hijri M."/>
            <person name="Kaul R."/>
            <person name="Kawaguchi M."/>
            <person name="Krajinski F."/>
            <person name="Lammers P."/>
            <person name="Lapierre D."/>
            <person name="Masclaux F.G."/>
            <person name="Murat C."/>
            <person name="Morin E."/>
            <person name="Ndikumana S."/>
            <person name="Pagni M."/>
            <person name="Petitpierre D."/>
            <person name="Requena N."/>
            <person name="Rosikiewicz P."/>
            <person name="Riley R."/>
            <person name="Saito K."/>
            <person name="San Clemente H."/>
            <person name="Shapiro H."/>
            <person name="van Tuinen D."/>
            <person name="Becard G."/>
            <person name="Bonfante P."/>
            <person name="Paszkowski U."/>
            <person name="Shachar-Hill Y."/>
            <person name="Young J.P."/>
            <person name="Sanders I.R."/>
            <person name="Henrissat B."/>
            <person name="Rensing S.A."/>
            <person name="Grigoriev I.V."/>
            <person name="Corradi N."/>
            <person name="Roux C."/>
            <person name="Martin F."/>
        </authorList>
    </citation>
    <scope>NUCLEOTIDE SEQUENCE</scope>
    <source>
        <strain evidence="2">DAOM 197198</strain>
    </source>
</reference>
<evidence type="ECO:0008006" key="3">
    <source>
        <dbReference type="Google" id="ProtNLM"/>
    </source>
</evidence>
<dbReference type="HOGENOM" id="CLU_708128_0_0_1"/>
<accession>U9T1Y7</accession>
<name>U9T1Y7_RHIID</name>
<dbReference type="Gene3D" id="3.30.420.10">
    <property type="entry name" value="Ribonuclease H-like superfamily/Ribonuclease H"/>
    <property type="match status" value="1"/>
</dbReference>
<dbReference type="AlphaFoldDB" id="U9T1Y7"/>
<dbReference type="VEuPathDB" id="FungiDB:RhiirFUN_015245"/>
<feature type="compositionally biased region" description="Acidic residues" evidence="1">
    <location>
        <begin position="76"/>
        <end position="88"/>
    </location>
</feature>
<evidence type="ECO:0000256" key="1">
    <source>
        <dbReference type="SAM" id="MobiDB-lite"/>
    </source>
</evidence>
<evidence type="ECO:0000313" key="2">
    <source>
        <dbReference type="EMBL" id="ESA01357.1"/>
    </source>
</evidence>
<dbReference type="GO" id="GO:0003676">
    <property type="term" value="F:nucleic acid binding"/>
    <property type="evidence" value="ECO:0007669"/>
    <property type="project" value="InterPro"/>
</dbReference>
<feature type="region of interest" description="Disordered" evidence="1">
    <location>
        <begin position="76"/>
        <end position="124"/>
    </location>
</feature>
<gene>
    <name evidence="2" type="ORF">GLOINDRAFT_7587</name>
</gene>
<feature type="region of interest" description="Disordered" evidence="1">
    <location>
        <begin position="237"/>
        <end position="259"/>
    </location>
</feature>
<proteinExistence type="predicted"/>
<dbReference type="InterPro" id="IPR036397">
    <property type="entry name" value="RNaseH_sf"/>
</dbReference>
<sequence length="390" mass="43887">MSDIGDLIRNKNNTEDFLKFISYNGYQYLHEVTAELSIGDEYTTSLIFSIVLYASSKSWDKFATRAYTLYGDMGDDTESECPSADDELFTSTSSSNTKTTPNLNQSTTANPGAQTSAKKPHKGKNLSIPEATQILTGYKEADDQREQVRDIIVYDIPYTWDVEKILGELTLWGHTIKLSFWTTDLGGIPVRWFPASWTLRERKQREKFQAVIHDIPEDMTMATLWIDRKPQLFLQTQSSNSNQPMKKDKKSSTKTANDDNQLKNSEILKDFQYWSHSLALEGLALVLPYFHPDEVWCCSTPASLAEQVYANTILTHPVDAHYVFYTDGSLIHLGTPEVSIGWSWVQIHDLHLNSVATYAHGTVKHWPSSSHAEAAAIYAALSSVPNGAKV</sequence>
<feature type="compositionally biased region" description="Low complexity" evidence="1">
    <location>
        <begin position="90"/>
        <end position="100"/>
    </location>
</feature>
<feature type="compositionally biased region" description="Polar residues" evidence="1">
    <location>
        <begin position="101"/>
        <end position="117"/>
    </location>
</feature>
<organism evidence="2">
    <name type="scientific">Rhizophagus irregularis (strain DAOM 181602 / DAOM 197198 / MUCL 43194)</name>
    <name type="common">Arbuscular mycorrhizal fungus</name>
    <name type="synonym">Glomus intraradices</name>
    <dbReference type="NCBI Taxonomy" id="747089"/>
    <lineage>
        <taxon>Eukaryota</taxon>
        <taxon>Fungi</taxon>
        <taxon>Fungi incertae sedis</taxon>
        <taxon>Mucoromycota</taxon>
        <taxon>Glomeromycotina</taxon>
        <taxon>Glomeromycetes</taxon>
        <taxon>Glomerales</taxon>
        <taxon>Glomeraceae</taxon>
        <taxon>Rhizophagus</taxon>
    </lineage>
</organism>